<name>A0A3N0E5K3_SINP1</name>
<dbReference type="RefSeq" id="WP_123216985.1">
    <property type="nucleotide sequence ID" value="NZ_RJTM01000107.1"/>
</dbReference>
<dbReference type="Proteomes" id="UP000267469">
    <property type="component" value="Unassembled WGS sequence"/>
</dbReference>
<reference evidence="1 2" key="1">
    <citation type="submission" date="2018-10" db="EMBL/GenBank/DDBJ databases">
        <title>Sinomicrobium pectinilyticum sp. nov., a pectinase-producing bacterium isolated from alkaline and saline soil, and emended description of the genus Sinomicrobium.</title>
        <authorList>
            <person name="Cheng B."/>
            <person name="Li C."/>
            <person name="Lai Q."/>
            <person name="Du M."/>
            <person name="Shao Z."/>
            <person name="Xu P."/>
            <person name="Yang C."/>
        </authorList>
    </citation>
    <scope>NUCLEOTIDE SEQUENCE [LARGE SCALE GENOMIC DNA]</scope>
    <source>
        <strain evidence="1 2">5DNS001</strain>
    </source>
</reference>
<dbReference type="OrthoDB" id="7064118at2"/>
<protein>
    <submittedName>
        <fullName evidence="1">Transcriptional regulator</fullName>
    </submittedName>
</protein>
<evidence type="ECO:0000313" key="1">
    <source>
        <dbReference type="EMBL" id="RNL83124.1"/>
    </source>
</evidence>
<proteinExistence type="predicted"/>
<keyword evidence="2" id="KW-1185">Reference proteome</keyword>
<gene>
    <name evidence="1" type="ORF">ED312_15790</name>
</gene>
<organism evidence="1 2">
    <name type="scientific">Sinomicrobium pectinilyticum</name>
    <dbReference type="NCBI Taxonomy" id="1084421"/>
    <lineage>
        <taxon>Bacteria</taxon>
        <taxon>Pseudomonadati</taxon>
        <taxon>Bacteroidota</taxon>
        <taxon>Flavobacteriia</taxon>
        <taxon>Flavobacteriales</taxon>
        <taxon>Flavobacteriaceae</taxon>
        <taxon>Sinomicrobium</taxon>
    </lineage>
</organism>
<dbReference type="EMBL" id="RJTM01000107">
    <property type="protein sequence ID" value="RNL83124.1"/>
    <property type="molecule type" value="Genomic_DNA"/>
</dbReference>
<accession>A0A3N0E5K3</accession>
<sequence>MTSVITGDIINSREAPSPVQWLSVLKETLSHIAVAPKYWEVFRGDSFQVEIQDYYNAFQVSVYIKACLKEIKGLDVRMAIGIGDKTHEAATISESNGEAFIFSGEVFETLKKEKKNLAIKTGIHAIDEELNLYFRLGLIAMDNWTPNSAEIVKLTIDNPKFSQQELGDLINIKQNTVSERQKRAYLDEIMALDHMYRLKVDHIEHAPG</sequence>
<evidence type="ECO:0000313" key="2">
    <source>
        <dbReference type="Proteomes" id="UP000267469"/>
    </source>
</evidence>
<comment type="caution">
    <text evidence="1">The sequence shown here is derived from an EMBL/GenBank/DDBJ whole genome shotgun (WGS) entry which is preliminary data.</text>
</comment>
<dbReference type="AlphaFoldDB" id="A0A3N0E5K3"/>